<organism evidence="2">
    <name type="scientific">Menopon gallinae</name>
    <name type="common">poultry shaft louse</name>
    <dbReference type="NCBI Taxonomy" id="328185"/>
    <lineage>
        <taxon>Eukaryota</taxon>
        <taxon>Metazoa</taxon>
        <taxon>Ecdysozoa</taxon>
        <taxon>Arthropoda</taxon>
        <taxon>Hexapoda</taxon>
        <taxon>Insecta</taxon>
        <taxon>Pterygota</taxon>
        <taxon>Neoptera</taxon>
        <taxon>Paraneoptera</taxon>
        <taxon>Psocodea</taxon>
        <taxon>Troctomorpha</taxon>
        <taxon>Phthiraptera</taxon>
        <taxon>Amblycera</taxon>
        <taxon>Menoponidae</taxon>
        <taxon>Menopon</taxon>
    </lineage>
</organism>
<dbReference type="EMBL" id="JARGDH010000005">
    <property type="protein sequence ID" value="KAL0266981.1"/>
    <property type="molecule type" value="Genomic_DNA"/>
</dbReference>
<protein>
    <submittedName>
        <fullName evidence="2">Uncharacterized protein</fullName>
    </submittedName>
</protein>
<evidence type="ECO:0000256" key="1">
    <source>
        <dbReference type="SAM" id="MobiDB-lite"/>
    </source>
</evidence>
<name>A0AAW2HBR1_9NEOP</name>
<feature type="compositionally biased region" description="Polar residues" evidence="1">
    <location>
        <begin position="210"/>
        <end position="229"/>
    </location>
</feature>
<gene>
    <name evidence="2" type="ORF">PYX00_009374</name>
</gene>
<sequence>MSRKGSKSNFPELKSMKRLSKIPVVQQSVSCLNNFYEKAKEHNVERIHGVMDIASSIAIGVALKAANVLGRPIKVVDSILDKSLSFVELKIPAVHDPPNKLHEGLKNYIYTFWGGEMAYTMVERLAATFRHVMEIIFISSLQENITLVRTMNAKSSSSVVKLIYSSLEVTLMTFGIIPEYLGKLFPSDSPDRSGEEKIPEHNNEDKKETFVNNEQNVSAISGSSTSRGNSKGAEKNNDSPNHSKQQ</sequence>
<comment type="caution">
    <text evidence="2">The sequence shown here is derived from an EMBL/GenBank/DDBJ whole genome shotgun (WGS) entry which is preliminary data.</text>
</comment>
<feature type="region of interest" description="Disordered" evidence="1">
    <location>
        <begin position="188"/>
        <end position="246"/>
    </location>
</feature>
<reference evidence="2" key="1">
    <citation type="journal article" date="2024" name="Gigascience">
        <title>Chromosome-level genome of the poultry shaft louse Menopon gallinae provides insight into the host-switching and adaptive evolution of parasitic lice.</title>
        <authorList>
            <person name="Xu Y."/>
            <person name="Ma L."/>
            <person name="Liu S."/>
            <person name="Liang Y."/>
            <person name="Liu Q."/>
            <person name="He Z."/>
            <person name="Tian L."/>
            <person name="Duan Y."/>
            <person name="Cai W."/>
            <person name="Li H."/>
            <person name="Song F."/>
        </authorList>
    </citation>
    <scope>NUCLEOTIDE SEQUENCE</scope>
    <source>
        <strain evidence="2">Cailab_2023a</strain>
    </source>
</reference>
<feature type="compositionally biased region" description="Basic and acidic residues" evidence="1">
    <location>
        <begin position="189"/>
        <end position="209"/>
    </location>
</feature>
<dbReference type="AlphaFoldDB" id="A0AAW2HBR1"/>
<proteinExistence type="predicted"/>
<accession>A0AAW2HBR1</accession>
<evidence type="ECO:0000313" key="2">
    <source>
        <dbReference type="EMBL" id="KAL0266981.1"/>
    </source>
</evidence>